<dbReference type="InterPro" id="IPR016039">
    <property type="entry name" value="Thiolase-like"/>
</dbReference>
<organism evidence="3 4">
    <name type="scientific">Amycolatopsis minnesotensis</name>
    <dbReference type="NCBI Taxonomy" id="337894"/>
    <lineage>
        <taxon>Bacteria</taxon>
        <taxon>Bacillati</taxon>
        <taxon>Actinomycetota</taxon>
        <taxon>Actinomycetes</taxon>
        <taxon>Pseudonocardiales</taxon>
        <taxon>Pseudonocardiaceae</taxon>
        <taxon>Amycolatopsis</taxon>
    </lineage>
</organism>
<evidence type="ECO:0000313" key="3">
    <source>
        <dbReference type="EMBL" id="GAA1978444.1"/>
    </source>
</evidence>
<dbReference type="RefSeq" id="WP_344427171.1">
    <property type="nucleotide sequence ID" value="NZ_BAAANN010000030.1"/>
</dbReference>
<evidence type="ECO:0000313" key="4">
    <source>
        <dbReference type="Proteomes" id="UP001501116"/>
    </source>
</evidence>
<name>A0ABN2S0T3_9PSEU</name>
<gene>
    <name evidence="3" type="ORF">GCM10009754_63060</name>
</gene>
<reference evidence="3 4" key="1">
    <citation type="journal article" date="2019" name="Int. J. Syst. Evol. Microbiol.">
        <title>The Global Catalogue of Microorganisms (GCM) 10K type strain sequencing project: providing services to taxonomists for standard genome sequencing and annotation.</title>
        <authorList>
            <consortium name="The Broad Institute Genomics Platform"/>
            <consortium name="The Broad Institute Genome Sequencing Center for Infectious Disease"/>
            <person name="Wu L."/>
            <person name="Ma J."/>
        </authorList>
    </citation>
    <scope>NUCLEOTIDE SEQUENCE [LARGE SCALE GENOMIC DNA]</scope>
    <source>
        <strain evidence="3 4">JCM 14545</strain>
    </source>
</reference>
<feature type="domain" description="Beta-ketoacyl synthase-like N-terminal" evidence="2">
    <location>
        <begin position="10"/>
        <end position="230"/>
    </location>
</feature>
<proteinExistence type="predicted"/>
<keyword evidence="1" id="KW-0808">Transferase</keyword>
<dbReference type="SUPFAM" id="SSF53901">
    <property type="entry name" value="Thiolase-like"/>
    <property type="match status" value="2"/>
</dbReference>
<accession>A0ABN2S0T3</accession>
<comment type="caution">
    <text evidence="3">The sequence shown here is derived from an EMBL/GenBank/DDBJ whole genome shotgun (WGS) entry which is preliminary data.</text>
</comment>
<dbReference type="InterPro" id="IPR000794">
    <property type="entry name" value="Beta-ketoacyl_synthase"/>
</dbReference>
<evidence type="ECO:0000259" key="2">
    <source>
        <dbReference type="Pfam" id="PF00109"/>
    </source>
</evidence>
<dbReference type="Pfam" id="PF00109">
    <property type="entry name" value="ketoacyl-synt"/>
    <property type="match status" value="1"/>
</dbReference>
<sequence length="375" mass="38488">MNLNPDGPPVITAWSAISPFGYGHDAFTDGFTAGESTVDAVDEERWQVAGERAALVPDFDVRSLLGAKGTRSMNRVTGLAVVTAGRLLAQVPDRDDEFAEGTGLVLGTTTGSPESMMGFTRASLVGERPDHVEPAAVPSCVMNCAAGQVAIWHQLKGPNATVAAGRRTGLVGLNYARRLLATGRARMVLCGAAEEYSTARAKVERCAQDGTPGPALGEGCAMVLLEPAAHAIARGATPLASLLAVESATCVGGNRGQAVRDAVSRTLHRAGVRQGEVSVAAGTTASADERNALSDLFGTRADTTAAHDLIGDTASVSALFQLATVLGAERDEDGLAVITALDDDGAISTALLKLHPVTAAGRTEAREPALAGGVR</sequence>
<dbReference type="EMBL" id="BAAANN010000030">
    <property type="protein sequence ID" value="GAA1978444.1"/>
    <property type="molecule type" value="Genomic_DNA"/>
</dbReference>
<dbReference type="Gene3D" id="3.40.47.10">
    <property type="match status" value="1"/>
</dbReference>
<dbReference type="PANTHER" id="PTHR11712">
    <property type="entry name" value="POLYKETIDE SYNTHASE-RELATED"/>
    <property type="match status" value="1"/>
</dbReference>
<keyword evidence="4" id="KW-1185">Reference proteome</keyword>
<protein>
    <submittedName>
        <fullName evidence="3">Beta-ketoacyl synthase N-terminal-like domain-containing protein</fullName>
    </submittedName>
</protein>
<dbReference type="InterPro" id="IPR014030">
    <property type="entry name" value="Ketoacyl_synth_N"/>
</dbReference>
<dbReference type="Proteomes" id="UP001501116">
    <property type="component" value="Unassembled WGS sequence"/>
</dbReference>
<evidence type="ECO:0000256" key="1">
    <source>
        <dbReference type="ARBA" id="ARBA00022679"/>
    </source>
</evidence>
<dbReference type="PANTHER" id="PTHR11712:SF336">
    <property type="entry name" value="3-OXOACYL-[ACYL-CARRIER-PROTEIN] SYNTHASE, MITOCHONDRIAL"/>
    <property type="match status" value="1"/>
</dbReference>